<evidence type="ECO:0000313" key="3">
    <source>
        <dbReference type="Proteomes" id="UP000789759"/>
    </source>
</evidence>
<evidence type="ECO:0000313" key="2">
    <source>
        <dbReference type="EMBL" id="CAG8661664.1"/>
    </source>
</evidence>
<dbReference type="Gene3D" id="2.40.70.10">
    <property type="entry name" value="Acid Proteases"/>
    <property type="match status" value="1"/>
</dbReference>
<proteinExistence type="predicted"/>
<gene>
    <name evidence="2" type="ORF">CPELLU_LOCUS9831</name>
</gene>
<comment type="caution">
    <text evidence="2">The sequence shown here is derived from an EMBL/GenBank/DDBJ whole genome shotgun (WGS) entry which is preliminary data.</text>
</comment>
<dbReference type="Proteomes" id="UP000789759">
    <property type="component" value="Unassembled WGS sequence"/>
</dbReference>
<organism evidence="2 3">
    <name type="scientific">Cetraspora pellucida</name>
    <dbReference type="NCBI Taxonomy" id="1433469"/>
    <lineage>
        <taxon>Eukaryota</taxon>
        <taxon>Fungi</taxon>
        <taxon>Fungi incertae sedis</taxon>
        <taxon>Mucoromycota</taxon>
        <taxon>Glomeromycotina</taxon>
        <taxon>Glomeromycetes</taxon>
        <taxon>Diversisporales</taxon>
        <taxon>Gigasporaceae</taxon>
        <taxon>Cetraspora</taxon>
    </lineage>
</organism>
<name>A0A9N9E635_9GLOM</name>
<accession>A0A9N9E635</accession>
<dbReference type="GO" id="GO:0006508">
    <property type="term" value="P:proteolysis"/>
    <property type="evidence" value="ECO:0007669"/>
    <property type="project" value="InterPro"/>
</dbReference>
<dbReference type="AlphaFoldDB" id="A0A9N9E635"/>
<sequence>MNMNHQEIGGLDDLFDDNERITNCPLCRPELMNHCSTPSNARRTSVEQYSLFNNETNVFKEATVGIAAVTRPPTKKYGRSKSSTTSPICTNGYEPENELEAYITSVAQHQPYTTQRPKGQPKKSKINENSQSLPKKVSPPRPRQKRESSIINKLVPYDVSDDIINSRANVTLGQILQYPDQCQKLAKVLKCPLLPLVPPVLYPDQMKTHAAQDPQFGKTIATRCYIKIRNNPILAVLDSGAAVSIMFNKIVKKLDLKITEFSTTMVIIANRARVRALGKVVDVKLVVDRILVPTTFQVIKSTDKTLLLGMDWFKRIENPLMELEDDEDKGTFDEFEFEDESLEEAEGYFTCKTSGIDPATYLLHVEELLSNEPEPEPEEEELLEVKLEKNVCSSSLLLE</sequence>
<dbReference type="CDD" id="cd00303">
    <property type="entry name" value="retropepsin_like"/>
    <property type="match status" value="1"/>
</dbReference>
<dbReference type="OrthoDB" id="5597136at2759"/>
<reference evidence="2" key="1">
    <citation type="submission" date="2021-06" db="EMBL/GenBank/DDBJ databases">
        <authorList>
            <person name="Kallberg Y."/>
            <person name="Tangrot J."/>
            <person name="Rosling A."/>
        </authorList>
    </citation>
    <scope>NUCLEOTIDE SEQUENCE</scope>
    <source>
        <strain evidence="2">FL966</strain>
    </source>
</reference>
<dbReference type="InterPro" id="IPR021109">
    <property type="entry name" value="Peptidase_aspartic_dom_sf"/>
</dbReference>
<protein>
    <submittedName>
        <fullName evidence="2">16912_t:CDS:1</fullName>
    </submittedName>
</protein>
<dbReference type="Pfam" id="PF13975">
    <property type="entry name" value="gag-asp_proteas"/>
    <property type="match status" value="1"/>
</dbReference>
<dbReference type="SUPFAM" id="SSF50630">
    <property type="entry name" value="Acid proteases"/>
    <property type="match status" value="1"/>
</dbReference>
<dbReference type="GO" id="GO:0004190">
    <property type="term" value="F:aspartic-type endopeptidase activity"/>
    <property type="evidence" value="ECO:0007669"/>
    <property type="project" value="InterPro"/>
</dbReference>
<feature type="region of interest" description="Disordered" evidence="1">
    <location>
        <begin position="111"/>
        <end position="149"/>
    </location>
</feature>
<dbReference type="EMBL" id="CAJVQA010007771">
    <property type="protein sequence ID" value="CAG8661664.1"/>
    <property type="molecule type" value="Genomic_DNA"/>
</dbReference>
<keyword evidence="3" id="KW-1185">Reference proteome</keyword>
<evidence type="ECO:0000256" key="1">
    <source>
        <dbReference type="SAM" id="MobiDB-lite"/>
    </source>
</evidence>